<dbReference type="GO" id="GO:0016747">
    <property type="term" value="F:acyltransferase activity, transferring groups other than amino-acyl groups"/>
    <property type="evidence" value="ECO:0007669"/>
    <property type="project" value="InterPro"/>
</dbReference>
<dbReference type="InterPro" id="IPR000182">
    <property type="entry name" value="GNAT_dom"/>
</dbReference>
<dbReference type="Proteomes" id="UP000012081">
    <property type="component" value="Unassembled WGS sequence"/>
</dbReference>
<dbReference type="GeneID" id="89500875"/>
<dbReference type="InterPro" id="IPR050680">
    <property type="entry name" value="YpeA/RimI_acetyltransf"/>
</dbReference>
<dbReference type="CDD" id="cd04301">
    <property type="entry name" value="NAT_SF"/>
    <property type="match status" value="1"/>
</dbReference>
<evidence type="ECO:0000256" key="1">
    <source>
        <dbReference type="ARBA" id="ARBA00022679"/>
    </source>
</evidence>
<keyword evidence="2 4" id="KW-0012">Acyltransferase</keyword>
<evidence type="ECO:0000256" key="2">
    <source>
        <dbReference type="ARBA" id="ARBA00023315"/>
    </source>
</evidence>
<dbReference type="PANTHER" id="PTHR43420">
    <property type="entry name" value="ACETYLTRANSFERASE"/>
    <property type="match status" value="1"/>
</dbReference>
<protein>
    <submittedName>
        <fullName evidence="4">N-acyltransferase</fullName>
    </submittedName>
</protein>
<dbReference type="AlphaFoldDB" id="M8D9C3"/>
<comment type="caution">
    <text evidence="4">The sequence shown here is derived from an EMBL/GenBank/DDBJ whole genome shotgun (WGS) entry which is preliminary data.</text>
</comment>
<dbReference type="InterPro" id="IPR016181">
    <property type="entry name" value="Acyl_CoA_acyltransferase"/>
</dbReference>
<dbReference type="STRING" id="1300222.I532_08817"/>
<dbReference type="PROSITE" id="PS51186">
    <property type="entry name" value="GNAT"/>
    <property type="match status" value="1"/>
</dbReference>
<sequence>MTIRIEQASHDHFTDIIKLWNENCKEVAESELSAEEQESIHDQLVQYTQSRFGVVYVALDSASRLIGYALASLKKDLIEDIFLGQIDEVYVVPEYRRQHTAKALVAEMNDWFQRQEVSAVSVLVDVENTSAQKFWEKIGYGKEFFVMSSDE</sequence>
<dbReference type="EMBL" id="APBN01000003">
    <property type="protein sequence ID" value="EMT52869.1"/>
    <property type="molecule type" value="Genomic_DNA"/>
</dbReference>
<keyword evidence="5" id="KW-1185">Reference proteome</keyword>
<accession>M8D9C3</accession>
<dbReference type="Pfam" id="PF00583">
    <property type="entry name" value="Acetyltransf_1"/>
    <property type="match status" value="1"/>
</dbReference>
<dbReference type="PATRIC" id="fig|1300222.3.peg.1816"/>
<dbReference type="SUPFAM" id="SSF55729">
    <property type="entry name" value="Acyl-CoA N-acyltransferases (Nat)"/>
    <property type="match status" value="1"/>
</dbReference>
<name>M8D9C3_9BACL</name>
<proteinExistence type="predicted"/>
<evidence type="ECO:0000313" key="5">
    <source>
        <dbReference type="Proteomes" id="UP000012081"/>
    </source>
</evidence>
<evidence type="ECO:0000259" key="3">
    <source>
        <dbReference type="PROSITE" id="PS51186"/>
    </source>
</evidence>
<dbReference type="Gene3D" id="3.40.630.30">
    <property type="match status" value="1"/>
</dbReference>
<reference evidence="4 5" key="1">
    <citation type="submission" date="2013-03" db="EMBL/GenBank/DDBJ databases">
        <title>Assembly of a new bacterial strain Brevibacillus borstelensis AK1.</title>
        <authorList>
            <person name="Rajan I."/>
            <person name="PoliReddy D."/>
            <person name="Sugumar T."/>
            <person name="Rathinam K."/>
            <person name="Alqarawi S."/>
            <person name="Khalil A.B."/>
            <person name="Sivakumar N."/>
        </authorList>
    </citation>
    <scope>NUCLEOTIDE SEQUENCE [LARGE SCALE GENOMIC DNA]</scope>
    <source>
        <strain evidence="4 5">AK1</strain>
    </source>
</reference>
<dbReference type="PANTHER" id="PTHR43420:SF12">
    <property type="entry name" value="N-ACETYLTRANSFERASE DOMAIN-CONTAINING PROTEIN"/>
    <property type="match status" value="1"/>
</dbReference>
<dbReference type="OrthoDB" id="2738968at2"/>
<organism evidence="4 5">
    <name type="scientific">Brevibacillus borstelensis AK1</name>
    <dbReference type="NCBI Taxonomy" id="1300222"/>
    <lineage>
        <taxon>Bacteria</taxon>
        <taxon>Bacillati</taxon>
        <taxon>Bacillota</taxon>
        <taxon>Bacilli</taxon>
        <taxon>Bacillales</taxon>
        <taxon>Paenibacillaceae</taxon>
        <taxon>Brevibacillus</taxon>
    </lineage>
</organism>
<keyword evidence="1 4" id="KW-0808">Transferase</keyword>
<gene>
    <name evidence="4" type="ORF">I532_08817</name>
</gene>
<dbReference type="RefSeq" id="WP_003387704.1">
    <property type="nucleotide sequence ID" value="NZ_APBN01000003.1"/>
</dbReference>
<evidence type="ECO:0000313" key="4">
    <source>
        <dbReference type="EMBL" id="EMT52869.1"/>
    </source>
</evidence>
<feature type="domain" description="N-acetyltransferase" evidence="3">
    <location>
        <begin position="3"/>
        <end position="151"/>
    </location>
</feature>